<evidence type="ECO:0000313" key="7">
    <source>
        <dbReference type="Proteomes" id="UP000198287"/>
    </source>
</evidence>
<dbReference type="Gene3D" id="3.30.560.10">
    <property type="entry name" value="Glucose Oxidase, domain 3"/>
    <property type="match status" value="1"/>
</dbReference>
<accession>A0A226D1K1</accession>
<keyword evidence="4" id="KW-0274">FAD</keyword>
<evidence type="ECO:0000259" key="5">
    <source>
        <dbReference type="PROSITE" id="PS00624"/>
    </source>
</evidence>
<comment type="similarity">
    <text evidence="2">Belongs to the GMC oxidoreductase family.</text>
</comment>
<dbReference type="AlphaFoldDB" id="A0A226D1K1"/>
<evidence type="ECO:0000256" key="3">
    <source>
        <dbReference type="ARBA" id="ARBA00022630"/>
    </source>
</evidence>
<dbReference type="SUPFAM" id="SSF54373">
    <property type="entry name" value="FAD-linked reductases, C-terminal domain"/>
    <property type="match status" value="1"/>
</dbReference>
<dbReference type="InterPro" id="IPR012132">
    <property type="entry name" value="GMC_OxRdtase"/>
</dbReference>
<dbReference type="STRING" id="158441.A0A226D1K1"/>
<dbReference type="PROSITE" id="PS00624">
    <property type="entry name" value="GMC_OXRED_2"/>
    <property type="match status" value="1"/>
</dbReference>
<sequence>MDELVETVITWGGDEVIFAFIYLITPHLFLFTVKDVAADKISGSDGQDEFDFIIVGAGSSGCVLADKLSEGGNFTVLVLEAGGYPSPVQSLPTLAYSMFNQPGTDWKYDTEPQVGAAKGSISNKMAWPSGKGFGGSSMINGMIYVRGNVQGFDDLAEKTGDKRWSLDNLLKYYKELENYEGWYNTGGDADQHGHEGLLSIQKSSLAPFVENLMRAGEELGYRERDPNPGGPNTEGFAKMDLYLTENGRRSDAYHNFLKPVMPRANLAVRRFSHVTEILFRPNTTVGVRYLNNGKTFDVKARKEVILSTGAIGTPQILMLSGIGPKHHLDELGIPTRLDLPVGEYLQDKYGAMIGPFQVARHKSLIVGRDLTAAGLLEWLKRGTGPLKTALSQATHAHISKSARLDNRISAPDVHTYILTIPLNKELEKRVQETFNWKEETLQFFAEGAKSDSFIQMVCLERPLGRGVVRLRNRSPLSNPSINPKYFQDERDCRAIVEGLQFAVDVVENTTAFADIDGHLAPIQFPACVDVPFKSTAYYECLARHVTVTAYKYSGTAPIGRDDGTDVDAVVDTRLRSQYGHNFLASWRNLPGRIRSNVAHSTSTVKPIGQTSHTLTLRLVSHTWNDFILSLPVPRNRLNPNPLSTTGGVVPYRELTSLCLNLVSPELARSIFFQFHSSGRLISSHVRHVFSQFSPEIQFVSVHGVGSLLHNVLLRWAPNLRKIVLVMDDKINSLRSRVDRAAEIEGHGRTPIKPMLETIHYIRADVERFLTPRCTAKMQDFVQEITTAAVNLKDFIIRDAFCPMLSGKVVLKKLKCNWYQPGEKLPISGLGYLTKLLEAAADSLEELELSGTFEVETSLDALKVGFALPRMRKLKSFKNWRVDVFE</sequence>
<organism evidence="6 7">
    <name type="scientific">Folsomia candida</name>
    <name type="common">Springtail</name>
    <dbReference type="NCBI Taxonomy" id="158441"/>
    <lineage>
        <taxon>Eukaryota</taxon>
        <taxon>Metazoa</taxon>
        <taxon>Ecdysozoa</taxon>
        <taxon>Arthropoda</taxon>
        <taxon>Hexapoda</taxon>
        <taxon>Collembola</taxon>
        <taxon>Entomobryomorpha</taxon>
        <taxon>Isotomoidea</taxon>
        <taxon>Isotomidae</taxon>
        <taxon>Proisotominae</taxon>
        <taxon>Folsomia</taxon>
    </lineage>
</organism>
<dbReference type="Gene3D" id="3.50.50.60">
    <property type="entry name" value="FAD/NAD(P)-binding domain"/>
    <property type="match status" value="1"/>
</dbReference>
<keyword evidence="3" id="KW-0285">Flavoprotein</keyword>
<evidence type="ECO:0000256" key="4">
    <source>
        <dbReference type="ARBA" id="ARBA00022827"/>
    </source>
</evidence>
<comment type="caution">
    <text evidence="6">The sequence shown here is derived from an EMBL/GenBank/DDBJ whole genome shotgun (WGS) entry which is preliminary data.</text>
</comment>
<dbReference type="Proteomes" id="UP000198287">
    <property type="component" value="Unassembled WGS sequence"/>
</dbReference>
<dbReference type="Pfam" id="PF00732">
    <property type="entry name" value="GMC_oxred_N"/>
    <property type="match status" value="1"/>
</dbReference>
<dbReference type="OrthoDB" id="269227at2759"/>
<dbReference type="GO" id="GO:0050660">
    <property type="term" value="F:flavin adenine dinucleotide binding"/>
    <property type="evidence" value="ECO:0007669"/>
    <property type="project" value="InterPro"/>
</dbReference>
<dbReference type="PANTHER" id="PTHR11552">
    <property type="entry name" value="GLUCOSE-METHANOL-CHOLINE GMC OXIDOREDUCTASE"/>
    <property type="match status" value="1"/>
</dbReference>
<dbReference type="SUPFAM" id="SSF51905">
    <property type="entry name" value="FAD/NAD(P)-binding domain"/>
    <property type="match status" value="1"/>
</dbReference>
<reference evidence="6 7" key="1">
    <citation type="submission" date="2015-12" db="EMBL/GenBank/DDBJ databases">
        <title>The genome of Folsomia candida.</title>
        <authorList>
            <person name="Faddeeva A."/>
            <person name="Derks M.F."/>
            <person name="Anvar Y."/>
            <person name="Smit S."/>
            <person name="Van Straalen N."/>
            <person name="Roelofs D."/>
        </authorList>
    </citation>
    <scope>NUCLEOTIDE SEQUENCE [LARGE SCALE GENOMIC DNA]</scope>
    <source>
        <strain evidence="6 7">VU population</strain>
        <tissue evidence="6">Whole body</tissue>
    </source>
</reference>
<dbReference type="EMBL" id="LNIX01000041">
    <property type="protein sequence ID" value="OXA39099.1"/>
    <property type="molecule type" value="Genomic_DNA"/>
</dbReference>
<dbReference type="GO" id="GO:0016614">
    <property type="term" value="F:oxidoreductase activity, acting on CH-OH group of donors"/>
    <property type="evidence" value="ECO:0007669"/>
    <property type="project" value="InterPro"/>
</dbReference>
<evidence type="ECO:0000256" key="2">
    <source>
        <dbReference type="ARBA" id="ARBA00010790"/>
    </source>
</evidence>
<dbReference type="InterPro" id="IPR000172">
    <property type="entry name" value="GMC_OxRdtase_N"/>
</dbReference>
<dbReference type="InterPro" id="IPR007867">
    <property type="entry name" value="GMC_OxRtase_C"/>
</dbReference>
<comment type="cofactor">
    <cofactor evidence="1">
        <name>FAD</name>
        <dbReference type="ChEBI" id="CHEBI:57692"/>
    </cofactor>
</comment>
<dbReference type="InterPro" id="IPR036188">
    <property type="entry name" value="FAD/NAD-bd_sf"/>
</dbReference>
<dbReference type="PANTHER" id="PTHR11552:SF147">
    <property type="entry name" value="CHOLINE DEHYDROGENASE, MITOCHONDRIAL"/>
    <property type="match status" value="1"/>
</dbReference>
<proteinExistence type="inferred from homology"/>
<keyword evidence="7" id="KW-1185">Reference proteome</keyword>
<dbReference type="Pfam" id="PF05199">
    <property type="entry name" value="GMC_oxred_C"/>
    <property type="match status" value="1"/>
</dbReference>
<protein>
    <submittedName>
        <fullName evidence="6">Glucose dehydrogenase [FAD, quinone]</fullName>
    </submittedName>
</protein>
<gene>
    <name evidence="6" type="ORF">Fcan01_26100</name>
</gene>
<evidence type="ECO:0000256" key="1">
    <source>
        <dbReference type="ARBA" id="ARBA00001974"/>
    </source>
</evidence>
<evidence type="ECO:0000313" key="6">
    <source>
        <dbReference type="EMBL" id="OXA39099.1"/>
    </source>
</evidence>
<name>A0A226D1K1_FOLCA</name>
<feature type="domain" description="Glucose-methanol-choline oxidoreductase N-terminal" evidence="5">
    <location>
        <begin position="309"/>
        <end position="323"/>
    </location>
</feature>